<dbReference type="Pfam" id="PF07690">
    <property type="entry name" value="MFS_1"/>
    <property type="match status" value="1"/>
</dbReference>
<feature type="transmembrane region" description="Helical" evidence="5">
    <location>
        <begin position="307"/>
        <end position="327"/>
    </location>
</feature>
<feature type="transmembrane region" description="Helical" evidence="5">
    <location>
        <begin position="75"/>
        <end position="93"/>
    </location>
</feature>
<evidence type="ECO:0000256" key="3">
    <source>
        <dbReference type="ARBA" id="ARBA00022989"/>
    </source>
</evidence>
<evidence type="ECO:0000256" key="5">
    <source>
        <dbReference type="SAM" id="Phobius"/>
    </source>
</evidence>
<name>A0A132B5F8_MOLSC</name>
<gene>
    <name evidence="7" type="ORF">LY89DRAFT_660456</name>
</gene>
<evidence type="ECO:0000256" key="4">
    <source>
        <dbReference type="ARBA" id="ARBA00023136"/>
    </source>
</evidence>
<evidence type="ECO:0000259" key="6">
    <source>
        <dbReference type="PROSITE" id="PS50850"/>
    </source>
</evidence>
<evidence type="ECO:0000313" key="7">
    <source>
        <dbReference type="EMBL" id="KUJ07648.1"/>
    </source>
</evidence>
<keyword evidence="2 5" id="KW-0812">Transmembrane</keyword>
<dbReference type="InterPro" id="IPR011701">
    <property type="entry name" value="MFS"/>
</dbReference>
<sequence>MGIENLPEIEAGVTTVKPSTSNEDAEPQENYLHGVKIVMLTTALMSGLFTIALDSSIISTAIPRITSDFKSLDDVAWYGAAYLLTQMSLQPSFGRVYILFPVRNTFIVAQLIFEIGSIICAIAPSSIVFIIGRAVAGISASGMYSGLMAIMRHTVETKKRPLVVSITGSVYAISGVLGPLLGGLLTDSKLTWRFCFWLNLPFGALSIAIVIWTVKIPSTSIGLTLRQKLERLDFLGALFLVSAITCLMLALQWGGILYPWSYPSVWGCLLGFGSIIILFILSQAYLKERAMIQGRIINQRTVISSSLYIIFLQLGMTTQTYFMPFYFQAVKETSAAVSGLHTLPYGITIAICSLISGTLVTKFGHYVPLVWIGTSLFTVGSALLTTLTTKSSFGAWFSFEVISGAGYGLSQQISFIAVQNVLAADDSVMGVSFVIFGQSLGGSLGLSIGQNKLSTSLSQMLKKIPGVDAAAVIRAGATKIQSVVPATLLGSVLEAYDVALTKVFVLCAVGGGMALLCSLGLEWKKVDKRT</sequence>
<dbReference type="PANTHER" id="PTHR23501:SF198">
    <property type="entry name" value="AZOLE RESISTANCE PROTEIN 1-RELATED"/>
    <property type="match status" value="1"/>
</dbReference>
<dbReference type="GO" id="GO:0005886">
    <property type="term" value="C:plasma membrane"/>
    <property type="evidence" value="ECO:0007669"/>
    <property type="project" value="TreeGrafter"/>
</dbReference>
<dbReference type="Proteomes" id="UP000070700">
    <property type="component" value="Unassembled WGS sequence"/>
</dbReference>
<evidence type="ECO:0000313" key="8">
    <source>
        <dbReference type="Proteomes" id="UP000070700"/>
    </source>
</evidence>
<dbReference type="InterPro" id="IPR020846">
    <property type="entry name" value="MFS_dom"/>
</dbReference>
<dbReference type="FunCoup" id="A0A132B5F8">
    <property type="interactions" value="83"/>
</dbReference>
<feature type="transmembrane region" description="Helical" evidence="5">
    <location>
        <begin position="191"/>
        <end position="214"/>
    </location>
</feature>
<dbReference type="InParanoid" id="A0A132B5F8"/>
<dbReference type="PANTHER" id="PTHR23501">
    <property type="entry name" value="MAJOR FACILITATOR SUPERFAMILY"/>
    <property type="match status" value="1"/>
</dbReference>
<feature type="transmembrane region" description="Helical" evidence="5">
    <location>
        <begin position="339"/>
        <end position="359"/>
    </location>
</feature>
<dbReference type="EMBL" id="KQ947439">
    <property type="protein sequence ID" value="KUJ07648.1"/>
    <property type="molecule type" value="Genomic_DNA"/>
</dbReference>
<feature type="transmembrane region" description="Helical" evidence="5">
    <location>
        <begin position="162"/>
        <end position="185"/>
    </location>
</feature>
<protein>
    <submittedName>
        <fullName evidence="7">MFS general substrate transporter</fullName>
    </submittedName>
</protein>
<evidence type="ECO:0000256" key="2">
    <source>
        <dbReference type="ARBA" id="ARBA00022692"/>
    </source>
</evidence>
<dbReference type="RefSeq" id="XP_018062003.1">
    <property type="nucleotide sequence ID" value="XM_018212551.1"/>
</dbReference>
<keyword evidence="8" id="KW-1185">Reference proteome</keyword>
<feature type="transmembrane region" description="Helical" evidence="5">
    <location>
        <begin position="130"/>
        <end position="150"/>
    </location>
</feature>
<feature type="transmembrane region" description="Helical" evidence="5">
    <location>
        <begin position="503"/>
        <end position="521"/>
    </location>
</feature>
<feature type="transmembrane region" description="Helical" evidence="5">
    <location>
        <begin position="234"/>
        <end position="258"/>
    </location>
</feature>
<dbReference type="GeneID" id="28822277"/>
<dbReference type="PROSITE" id="PS50850">
    <property type="entry name" value="MFS"/>
    <property type="match status" value="1"/>
</dbReference>
<feature type="transmembrane region" description="Helical" evidence="5">
    <location>
        <begin position="264"/>
        <end position="286"/>
    </location>
</feature>
<dbReference type="GO" id="GO:0022857">
    <property type="term" value="F:transmembrane transporter activity"/>
    <property type="evidence" value="ECO:0007669"/>
    <property type="project" value="InterPro"/>
</dbReference>
<keyword evidence="4 5" id="KW-0472">Membrane</keyword>
<accession>A0A132B5F8</accession>
<feature type="transmembrane region" description="Helical" evidence="5">
    <location>
        <begin position="105"/>
        <end position="124"/>
    </location>
</feature>
<feature type="transmembrane region" description="Helical" evidence="5">
    <location>
        <begin position="37"/>
        <end position="63"/>
    </location>
</feature>
<comment type="subcellular location">
    <subcellularLocation>
        <location evidence="1">Membrane</location>
        <topology evidence="1">Multi-pass membrane protein</topology>
    </subcellularLocation>
</comment>
<feature type="domain" description="Major facilitator superfamily (MFS) profile" evidence="6">
    <location>
        <begin position="40"/>
        <end position="526"/>
    </location>
</feature>
<reference evidence="7 8" key="1">
    <citation type="submission" date="2015-10" db="EMBL/GenBank/DDBJ databases">
        <title>Full genome of DAOMC 229536 Phialocephala scopiformis, a fungal endophyte of spruce producing the potent anti-insectan compound rugulosin.</title>
        <authorList>
            <consortium name="DOE Joint Genome Institute"/>
            <person name="Walker A.K."/>
            <person name="Frasz S.L."/>
            <person name="Seifert K.A."/>
            <person name="Miller J.D."/>
            <person name="Mondo S.J."/>
            <person name="Labutti K."/>
            <person name="Lipzen A."/>
            <person name="Dockter R."/>
            <person name="Kennedy M."/>
            <person name="Grigoriev I.V."/>
            <person name="Spatafora J.W."/>
        </authorList>
    </citation>
    <scope>NUCLEOTIDE SEQUENCE [LARGE SCALE GENOMIC DNA]</scope>
    <source>
        <strain evidence="7 8">CBS 120377</strain>
    </source>
</reference>
<evidence type="ECO:0000256" key="1">
    <source>
        <dbReference type="ARBA" id="ARBA00004141"/>
    </source>
</evidence>
<organism evidence="7 8">
    <name type="scientific">Mollisia scopiformis</name>
    <name type="common">Conifer needle endophyte fungus</name>
    <name type="synonym">Phialocephala scopiformis</name>
    <dbReference type="NCBI Taxonomy" id="149040"/>
    <lineage>
        <taxon>Eukaryota</taxon>
        <taxon>Fungi</taxon>
        <taxon>Dikarya</taxon>
        <taxon>Ascomycota</taxon>
        <taxon>Pezizomycotina</taxon>
        <taxon>Leotiomycetes</taxon>
        <taxon>Helotiales</taxon>
        <taxon>Mollisiaceae</taxon>
        <taxon>Mollisia</taxon>
    </lineage>
</organism>
<dbReference type="InterPro" id="IPR036259">
    <property type="entry name" value="MFS_trans_sf"/>
</dbReference>
<dbReference type="KEGG" id="psco:LY89DRAFT_660456"/>
<dbReference type="Gene3D" id="1.20.1250.20">
    <property type="entry name" value="MFS general substrate transporter like domains"/>
    <property type="match status" value="2"/>
</dbReference>
<proteinExistence type="predicted"/>
<feature type="transmembrane region" description="Helical" evidence="5">
    <location>
        <begin position="366"/>
        <end position="387"/>
    </location>
</feature>
<dbReference type="SUPFAM" id="SSF103473">
    <property type="entry name" value="MFS general substrate transporter"/>
    <property type="match status" value="1"/>
</dbReference>
<keyword evidence="3 5" id="KW-1133">Transmembrane helix</keyword>
<dbReference type="AlphaFoldDB" id="A0A132B5F8"/>
<dbReference type="CDD" id="cd17502">
    <property type="entry name" value="MFS_Azr1_MDR_like"/>
    <property type="match status" value="1"/>
</dbReference>
<dbReference type="OrthoDB" id="10021397at2759"/>